<dbReference type="GO" id="GO:0016787">
    <property type="term" value="F:hydrolase activity"/>
    <property type="evidence" value="ECO:0007669"/>
    <property type="project" value="UniProtKB-KW"/>
</dbReference>
<reference evidence="6" key="1">
    <citation type="journal article" date="2020" name="Nat. Commun.">
        <title>Large-scale genome sequencing of mycorrhizal fungi provides insights into the early evolution of symbiotic traits.</title>
        <authorList>
            <person name="Miyauchi S."/>
            <person name="Kiss E."/>
            <person name="Kuo A."/>
            <person name="Drula E."/>
            <person name="Kohler A."/>
            <person name="Sanchez-Garcia M."/>
            <person name="Morin E."/>
            <person name="Andreopoulos B."/>
            <person name="Barry K.W."/>
            <person name="Bonito G."/>
            <person name="Buee M."/>
            <person name="Carver A."/>
            <person name="Chen C."/>
            <person name="Cichocki N."/>
            <person name="Clum A."/>
            <person name="Culley D."/>
            <person name="Crous P.W."/>
            <person name="Fauchery L."/>
            <person name="Girlanda M."/>
            <person name="Hayes R.D."/>
            <person name="Keri Z."/>
            <person name="LaButti K."/>
            <person name="Lipzen A."/>
            <person name="Lombard V."/>
            <person name="Magnuson J."/>
            <person name="Maillard F."/>
            <person name="Murat C."/>
            <person name="Nolan M."/>
            <person name="Ohm R.A."/>
            <person name="Pangilinan J."/>
            <person name="Pereira M.F."/>
            <person name="Perotto S."/>
            <person name="Peter M."/>
            <person name="Pfister S."/>
            <person name="Riley R."/>
            <person name="Sitrit Y."/>
            <person name="Stielow J.B."/>
            <person name="Szollosi G."/>
            <person name="Zifcakova L."/>
            <person name="Stursova M."/>
            <person name="Spatafora J.W."/>
            <person name="Tedersoo L."/>
            <person name="Vaario L.M."/>
            <person name="Yamada A."/>
            <person name="Yan M."/>
            <person name="Wang P."/>
            <person name="Xu J."/>
            <person name="Bruns T."/>
            <person name="Baldrian P."/>
            <person name="Vilgalys R."/>
            <person name="Dunand C."/>
            <person name="Henrissat B."/>
            <person name="Grigoriev I.V."/>
            <person name="Hibbett D."/>
            <person name="Nagy L.G."/>
            <person name="Martin F.M."/>
        </authorList>
    </citation>
    <scope>NUCLEOTIDE SEQUENCE</scope>
    <source>
        <strain evidence="6">UH-Tt-Lm1</strain>
    </source>
</reference>
<evidence type="ECO:0000256" key="3">
    <source>
        <dbReference type="ARBA" id="ARBA00022801"/>
    </source>
</evidence>
<comment type="caution">
    <text evidence="6">The sequence shown here is derived from an EMBL/GenBank/DDBJ whole genome shotgun (WGS) entry which is preliminary data.</text>
</comment>
<dbReference type="CDD" id="cd07722">
    <property type="entry name" value="LACTB2-like_MBL-fold"/>
    <property type="match status" value="1"/>
</dbReference>
<accession>A0A9P6LCE2</accession>
<dbReference type="AlphaFoldDB" id="A0A9P6LCE2"/>
<feature type="domain" description="Metallo-beta-lactamase" evidence="5">
    <location>
        <begin position="32"/>
        <end position="250"/>
    </location>
</feature>
<keyword evidence="4" id="KW-0862">Zinc</keyword>
<keyword evidence="3" id="KW-0378">Hydrolase</keyword>
<sequence>MEKLEEIPNVTRLSDFTIRVLGQNRGKFTLQGTNTYLVGKHNPYILVDTGEGRDHYITVLESALHEVAVIANPELPDISDIIVTHRHHDHYKGVDGVLTLVRKRWSERNPSAKKFDPPRLWKFPLKNQDLPLNNYIKTISTLGYTQSPSGTPWHDLSDNFKLPITVGDDHTMDAELASLHVLFTPGHTTDSIAIYFPLDKALFTADTVLGFGSTIFEDLGQYMESLQKMYDYNDTLTEGKPKYTQLYPGHGPVVKDGPNNIKNYIIHRNKREQQIIDVLKTLPPEDEPWTTWKIVSQIYKDYPRNLWDEAAHSLDFHLRKLEKEGRVEDLGGVGKEVMWDLL</sequence>
<organism evidence="6 7">
    <name type="scientific">Thelephora terrestris</name>
    <dbReference type="NCBI Taxonomy" id="56493"/>
    <lineage>
        <taxon>Eukaryota</taxon>
        <taxon>Fungi</taxon>
        <taxon>Dikarya</taxon>
        <taxon>Basidiomycota</taxon>
        <taxon>Agaricomycotina</taxon>
        <taxon>Agaricomycetes</taxon>
        <taxon>Thelephorales</taxon>
        <taxon>Thelephoraceae</taxon>
        <taxon>Thelephora</taxon>
    </lineage>
</organism>
<evidence type="ECO:0000313" key="7">
    <source>
        <dbReference type="Proteomes" id="UP000736335"/>
    </source>
</evidence>
<dbReference type="Pfam" id="PF00753">
    <property type="entry name" value="Lactamase_B"/>
    <property type="match status" value="1"/>
</dbReference>
<dbReference type="OrthoDB" id="17458at2759"/>
<name>A0A9P6LCE2_9AGAM</name>
<gene>
    <name evidence="6" type="ORF">BJ322DRAFT_1207249</name>
</gene>
<dbReference type="SMART" id="SM00849">
    <property type="entry name" value="Lactamase_B"/>
    <property type="match status" value="1"/>
</dbReference>
<dbReference type="GO" id="GO:0044550">
    <property type="term" value="P:secondary metabolite biosynthetic process"/>
    <property type="evidence" value="ECO:0007669"/>
    <property type="project" value="TreeGrafter"/>
</dbReference>
<reference evidence="6" key="2">
    <citation type="submission" date="2020-11" db="EMBL/GenBank/DDBJ databases">
        <authorList>
            <consortium name="DOE Joint Genome Institute"/>
            <person name="Kuo A."/>
            <person name="Miyauchi S."/>
            <person name="Kiss E."/>
            <person name="Drula E."/>
            <person name="Kohler A."/>
            <person name="Sanchez-Garcia M."/>
            <person name="Andreopoulos B."/>
            <person name="Barry K.W."/>
            <person name="Bonito G."/>
            <person name="Buee M."/>
            <person name="Carver A."/>
            <person name="Chen C."/>
            <person name="Cichocki N."/>
            <person name="Clum A."/>
            <person name="Culley D."/>
            <person name="Crous P.W."/>
            <person name="Fauchery L."/>
            <person name="Girlanda M."/>
            <person name="Hayes R."/>
            <person name="Keri Z."/>
            <person name="Labutti K."/>
            <person name="Lipzen A."/>
            <person name="Lombard V."/>
            <person name="Magnuson J."/>
            <person name="Maillard F."/>
            <person name="Morin E."/>
            <person name="Murat C."/>
            <person name="Nolan M."/>
            <person name="Ohm R."/>
            <person name="Pangilinan J."/>
            <person name="Pereira M."/>
            <person name="Perotto S."/>
            <person name="Peter M."/>
            <person name="Riley R."/>
            <person name="Sitrit Y."/>
            <person name="Stielow B."/>
            <person name="Szollosi G."/>
            <person name="Zifcakova L."/>
            <person name="Stursova M."/>
            <person name="Spatafora J.W."/>
            <person name="Tedersoo L."/>
            <person name="Vaario L.-M."/>
            <person name="Yamada A."/>
            <person name="Yan M."/>
            <person name="Wang P."/>
            <person name="Xu J."/>
            <person name="Bruns T."/>
            <person name="Baldrian P."/>
            <person name="Vilgalys R."/>
            <person name="Henrissat B."/>
            <person name="Grigoriev I.V."/>
            <person name="Hibbett D."/>
            <person name="Nagy L.G."/>
            <person name="Martin F.M."/>
        </authorList>
    </citation>
    <scope>NUCLEOTIDE SEQUENCE</scope>
    <source>
        <strain evidence="6">UH-Tt-Lm1</strain>
    </source>
</reference>
<dbReference type="InterPro" id="IPR001279">
    <property type="entry name" value="Metallo-B-lactamas"/>
</dbReference>
<dbReference type="InterPro" id="IPR036866">
    <property type="entry name" value="RibonucZ/Hydroxyglut_hydro"/>
</dbReference>
<dbReference type="GO" id="GO:0046872">
    <property type="term" value="F:metal ion binding"/>
    <property type="evidence" value="ECO:0007669"/>
    <property type="project" value="UniProtKB-KW"/>
</dbReference>
<evidence type="ECO:0000256" key="1">
    <source>
        <dbReference type="ARBA" id="ARBA00006759"/>
    </source>
</evidence>
<dbReference type="SUPFAM" id="SSF56281">
    <property type="entry name" value="Metallo-hydrolase/oxidoreductase"/>
    <property type="match status" value="1"/>
</dbReference>
<dbReference type="InterPro" id="IPR050662">
    <property type="entry name" value="Sec-metab_biosynth-thioest"/>
</dbReference>
<protein>
    <submittedName>
        <fullName evidence="6">Beta-lactamase-like protein</fullName>
    </submittedName>
</protein>
<dbReference type="Gene3D" id="1.10.10.10">
    <property type="entry name" value="Winged helix-like DNA-binding domain superfamily/Winged helix DNA-binding domain"/>
    <property type="match status" value="1"/>
</dbReference>
<keyword evidence="2" id="KW-0479">Metal-binding</keyword>
<proteinExistence type="inferred from homology"/>
<dbReference type="Gene3D" id="3.60.15.10">
    <property type="entry name" value="Ribonuclease Z/Hydroxyacylglutathione hydrolase-like"/>
    <property type="match status" value="1"/>
</dbReference>
<comment type="similarity">
    <text evidence="1">Belongs to the metallo-beta-lactamase superfamily. Glyoxalase II family.</text>
</comment>
<keyword evidence="7" id="KW-1185">Reference proteome</keyword>
<dbReference type="Pfam" id="PF17778">
    <property type="entry name" value="WHD_BLACT"/>
    <property type="match status" value="1"/>
</dbReference>
<dbReference type="PANTHER" id="PTHR23131">
    <property type="entry name" value="ENDORIBONUCLEASE LACTB2"/>
    <property type="match status" value="1"/>
</dbReference>
<dbReference type="EMBL" id="WIUZ02000001">
    <property type="protein sequence ID" value="KAF9792689.1"/>
    <property type="molecule type" value="Genomic_DNA"/>
</dbReference>
<evidence type="ECO:0000256" key="2">
    <source>
        <dbReference type="ARBA" id="ARBA00022723"/>
    </source>
</evidence>
<dbReference type="InterPro" id="IPR047921">
    <property type="entry name" value="LACTB2-like_MBL-fold"/>
</dbReference>
<evidence type="ECO:0000256" key="4">
    <source>
        <dbReference type="ARBA" id="ARBA00022833"/>
    </source>
</evidence>
<dbReference type="InterPro" id="IPR036388">
    <property type="entry name" value="WH-like_DNA-bd_sf"/>
</dbReference>
<dbReference type="InterPro" id="IPR041516">
    <property type="entry name" value="LACTB2_WH"/>
</dbReference>
<dbReference type="Proteomes" id="UP000736335">
    <property type="component" value="Unassembled WGS sequence"/>
</dbReference>
<dbReference type="PANTHER" id="PTHR23131:SF0">
    <property type="entry name" value="ENDORIBONUCLEASE LACTB2"/>
    <property type="match status" value="1"/>
</dbReference>
<evidence type="ECO:0000259" key="5">
    <source>
        <dbReference type="SMART" id="SM00849"/>
    </source>
</evidence>
<evidence type="ECO:0000313" key="6">
    <source>
        <dbReference type="EMBL" id="KAF9792689.1"/>
    </source>
</evidence>